<keyword evidence="3" id="KW-0812">Transmembrane</keyword>
<reference evidence="6" key="1">
    <citation type="submission" date="2016-11" db="UniProtKB">
        <authorList>
            <consortium name="WormBaseParasite"/>
        </authorList>
    </citation>
    <scope>IDENTIFICATION</scope>
</reference>
<protein>
    <submittedName>
        <fullName evidence="6">3Beta_HSD domain-containing protein</fullName>
    </submittedName>
</protein>
<dbReference type="InterPro" id="IPR002225">
    <property type="entry name" value="3Beta_OHSteriod_DH/Estase"/>
</dbReference>
<evidence type="ECO:0000259" key="4">
    <source>
        <dbReference type="Pfam" id="PF01073"/>
    </source>
</evidence>
<keyword evidence="3" id="KW-1133">Transmembrane helix</keyword>
<feature type="transmembrane region" description="Helical" evidence="3">
    <location>
        <begin position="356"/>
        <end position="373"/>
    </location>
</feature>
<dbReference type="SUPFAM" id="SSF51735">
    <property type="entry name" value="NAD(P)-binding Rossmann-fold domains"/>
    <property type="match status" value="1"/>
</dbReference>
<dbReference type="FunFam" id="3.40.50.720:FF:000871">
    <property type="entry name" value="HydroxySteroid Dehydrogenase homolog"/>
    <property type="match status" value="1"/>
</dbReference>
<dbReference type="InterPro" id="IPR050177">
    <property type="entry name" value="Lipid_A_modif_metabolic_enz"/>
</dbReference>
<evidence type="ECO:0000256" key="3">
    <source>
        <dbReference type="RuleBase" id="RU004475"/>
    </source>
</evidence>
<name>A0A1I7SZH4_9PELO</name>
<dbReference type="eggNOG" id="KOG1430">
    <property type="taxonomic scope" value="Eukaryota"/>
</dbReference>
<dbReference type="AlphaFoldDB" id="A0A1I7SZH4"/>
<dbReference type="PANTHER" id="PTHR43245">
    <property type="entry name" value="BIFUNCTIONAL POLYMYXIN RESISTANCE PROTEIN ARNA"/>
    <property type="match status" value="1"/>
</dbReference>
<feature type="transmembrane region" description="Helical" evidence="3">
    <location>
        <begin position="274"/>
        <end position="295"/>
    </location>
</feature>
<evidence type="ECO:0000313" key="6">
    <source>
        <dbReference type="WBParaSite" id="Csp11.Scaffold409.g989.t1"/>
    </source>
</evidence>
<dbReference type="WBParaSite" id="Csp11.Scaffold409.g989.t1">
    <property type="protein sequence ID" value="Csp11.Scaffold409.g989.t1"/>
    <property type="gene ID" value="Csp11.Scaffold409.g989"/>
</dbReference>
<organism evidence="5 6">
    <name type="scientific">Caenorhabditis tropicalis</name>
    <dbReference type="NCBI Taxonomy" id="1561998"/>
    <lineage>
        <taxon>Eukaryota</taxon>
        <taxon>Metazoa</taxon>
        <taxon>Ecdysozoa</taxon>
        <taxon>Nematoda</taxon>
        <taxon>Chromadorea</taxon>
        <taxon>Rhabditida</taxon>
        <taxon>Rhabditina</taxon>
        <taxon>Rhabditomorpha</taxon>
        <taxon>Rhabditoidea</taxon>
        <taxon>Rhabditidae</taxon>
        <taxon>Peloderinae</taxon>
        <taxon>Caenorhabditis</taxon>
    </lineage>
</organism>
<dbReference type="GO" id="GO:0006694">
    <property type="term" value="P:steroid biosynthetic process"/>
    <property type="evidence" value="ECO:0007669"/>
    <property type="project" value="InterPro"/>
</dbReference>
<accession>A0A1I7SZH4</accession>
<dbReference type="Pfam" id="PF01073">
    <property type="entry name" value="3Beta_HSD"/>
    <property type="match status" value="1"/>
</dbReference>
<keyword evidence="3" id="KW-0472">Membrane</keyword>
<dbReference type="InterPro" id="IPR036291">
    <property type="entry name" value="NAD(P)-bd_dom_sf"/>
</dbReference>
<dbReference type="GO" id="GO:0016616">
    <property type="term" value="F:oxidoreductase activity, acting on the CH-OH group of donors, NAD or NADP as acceptor"/>
    <property type="evidence" value="ECO:0007669"/>
    <property type="project" value="InterPro"/>
</dbReference>
<evidence type="ECO:0000256" key="1">
    <source>
        <dbReference type="ARBA" id="ARBA00009219"/>
    </source>
</evidence>
<proteinExistence type="inferred from homology"/>
<keyword evidence="2 3" id="KW-0560">Oxidoreductase</keyword>
<dbReference type="Proteomes" id="UP000095282">
    <property type="component" value="Unplaced"/>
</dbReference>
<evidence type="ECO:0000313" key="5">
    <source>
        <dbReference type="Proteomes" id="UP000095282"/>
    </source>
</evidence>
<evidence type="ECO:0000256" key="2">
    <source>
        <dbReference type="ARBA" id="ARBA00023002"/>
    </source>
</evidence>
<feature type="domain" description="3-beta hydroxysteroid dehydrogenase/isomerase" evidence="4">
    <location>
        <begin position="8"/>
        <end position="272"/>
    </location>
</feature>
<comment type="similarity">
    <text evidence="1 3">Belongs to the 3-beta-HSD family.</text>
</comment>
<dbReference type="PANTHER" id="PTHR43245:SF51">
    <property type="entry name" value="SHORT CHAIN DEHYDROGENASE_REDUCTASE FAMILY 42E, MEMBER 2"/>
    <property type="match status" value="1"/>
</dbReference>
<sequence length="374" mass="41930">MSASGRYVIVGGGGYLGAKVISRLQSEGFNGVIVVVDPNPQKFETIEMDQSKILYVKSSFLDQTVLDGVLKDAIAVFHLASIGHTGLAANDRKYVFDFNVEGTKLLMRKFKEYGVSRFLYASSVAVAFIGVPLDNATENDPLPHPTPYLDYYSESKAEAEAFVLSQSTDQFKTVALRFRAIYGPEDPNVTKKVANLIDQGLFLTMVSVHGRESISMASSGQNCSKAFALADKMLQKPNGIHGRVYYILDEESVGQYQFWEPLVSALGRKPPVWFFPYKLLEVVTLLMSTICYNFFRTTPLLTKFELMILATDNTYSIERARQELGYQPEPCDMHNVAAHYKKLGRANAPTVFTRKFIFAIFLVLASIFIFRLYN</sequence>
<dbReference type="Gene3D" id="3.40.50.720">
    <property type="entry name" value="NAD(P)-binding Rossmann-like Domain"/>
    <property type="match status" value="1"/>
</dbReference>
<keyword evidence="5" id="KW-1185">Reference proteome</keyword>
<dbReference type="STRING" id="1561998.A0A1I7SZH4"/>